<gene>
    <name evidence="3" type="ORF">M0811_00135</name>
</gene>
<name>A0A9Q0LPX5_ANAIG</name>
<dbReference type="GO" id="GO:0016567">
    <property type="term" value="P:protein ubiquitination"/>
    <property type="evidence" value="ECO:0007669"/>
    <property type="project" value="TreeGrafter"/>
</dbReference>
<feature type="transmembrane region" description="Helical" evidence="2">
    <location>
        <begin position="416"/>
        <end position="437"/>
    </location>
</feature>
<dbReference type="OMA" id="MIVWISG"/>
<keyword evidence="2" id="KW-1133">Transmembrane helix</keyword>
<evidence type="ECO:0000256" key="2">
    <source>
        <dbReference type="SAM" id="Phobius"/>
    </source>
</evidence>
<sequence>MDDSFAFSPLFLVTSILVALFSLLVAGAGIGGGVVFVGIFYLVLRYSSTLTVHLSNFAIFGGAIPIFYINFFKKHPESNRPLIDYDIALLAQPMTLEGIAVGVLANILFPEWVNQGLLFLLLVLISFRSTKKAISKYRSESKEKKKESESEVGFGKYQIDEKKNDDEIEFEEIDKDLSQKKLTNHGSNLNFEKQHEDEEDKSTGKDDEDKSTGKDDEDKSTGKDDEDKSTGKDEKKHEHEEENWVSSVSFGELEIKITEKINNPDSEKIEKMRKNEEKLGIKRLLILIIVWFFAFLISLFQGGSSEKSLVGVEKCSPFFFVLDAVSLPINILMTLYVARFLLNKTKLKEEINYPFEKGDVKWTKKNLSIYSLVFFFNGLISGMLRIGAGTIISFIFIEMNIDPQVLTATSAFNFPYAKGFWFFAITLIFFPIGKLFMNCLVKKHKRTSFILFAFVSAILISTVLMLYNTLDTLIQGESHNLSHICE</sequence>
<feature type="transmembrane region" description="Helical" evidence="2">
    <location>
        <begin position="281"/>
        <end position="300"/>
    </location>
</feature>
<accession>A0A9Q0LPX5</accession>
<feature type="transmembrane region" description="Helical" evidence="2">
    <location>
        <begin position="449"/>
        <end position="467"/>
    </location>
</feature>
<keyword evidence="4" id="KW-1185">Reference proteome</keyword>
<protein>
    <submittedName>
        <fullName evidence="3">Sulfite exporter taue/safe</fullName>
    </submittedName>
</protein>
<organism evidence="3 4">
    <name type="scientific">Anaeramoeba ignava</name>
    <name type="common">Anaerobic marine amoeba</name>
    <dbReference type="NCBI Taxonomy" id="1746090"/>
    <lineage>
        <taxon>Eukaryota</taxon>
        <taxon>Metamonada</taxon>
        <taxon>Anaeramoebidae</taxon>
        <taxon>Anaeramoeba</taxon>
    </lineage>
</organism>
<evidence type="ECO:0000313" key="4">
    <source>
        <dbReference type="Proteomes" id="UP001149090"/>
    </source>
</evidence>
<evidence type="ECO:0000313" key="3">
    <source>
        <dbReference type="EMBL" id="KAJ5076818.1"/>
    </source>
</evidence>
<dbReference type="Proteomes" id="UP001149090">
    <property type="component" value="Unassembled WGS sequence"/>
</dbReference>
<feature type="compositionally biased region" description="Basic and acidic residues" evidence="1">
    <location>
        <begin position="192"/>
        <end position="242"/>
    </location>
</feature>
<proteinExistence type="predicted"/>
<feature type="transmembrane region" description="Helical" evidence="2">
    <location>
        <begin position="12"/>
        <end position="44"/>
    </location>
</feature>
<dbReference type="GO" id="GO:0031464">
    <property type="term" value="C:Cul4A-RING E3 ubiquitin ligase complex"/>
    <property type="evidence" value="ECO:0007669"/>
    <property type="project" value="TreeGrafter"/>
</dbReference>
<comment type="caution">
    <text evidence="3">The sequence shown here is derived from an EMBL/GenBank/DDBJ whole genome shotgun (WGS) entry which is preliminary data.</text>
</comment>
<feature type="transmembrane region" description="Helical" evidence="2">
    <location>
        <begin position="320"/>
        <end position="342"/>
    </location>
</feature>
<feature type="transmembrane region" description="Helical" evidence="2">
    <location>
        <begin position="367"/>
        <end position="396"/>
    </location>
</feature>
<keyword evidence="2" id="KW-0472">Membrane</keyword>
<dbReference type="EMBL" id="JAPDFW010000059">
    <property type="protein sequence ID" value="KAJ5076818.1"/>
    <property type="molecule type" value="Genomic_DNA"/>
</dbReference>
<evidence type="ECO:0000256" key="1">
    <source>
        <dbReference type="SAM" id="MobiDB-lite"/>
    </source>
</evidence>
<dbReference type="AlphaFoldDB" id="A0A9Q0LPX5"/>
<feature type="transmembrane region" description="Helical" evidence="2">
    <location>
        <begin position="50"/>
        <end position="71"/>
    </location>
</feature>
<feature type="compositionally biased region" description="Polar residues" evidence="1">
    <location>
        <begin position="180"/>
        <end position="191"/>
    </location>
</feature>
<dbReference type="PANTHER" id="PTHR14255:SF3">
    <property type="entry name" value="SULFITE EXPORTER TAUE_SAFE FAMILY PROTEIN 5-RELATED"/>
    <property type="match status" value="1"/>
</dbReference>
<feature type="transmembrane region" description="Helical" evidence="2">
    <location>
        <begin position="83"/>
        <end position="106"/>
    </location>
</feature>
<reference evidence="3" key="1">
    <citation type="submission" date="2022-10" db="EMBL/GenBank/DDBJ databases">
        <title>Novel sulphate-reducing endosymbionts in the free-living metamonad Anaeramoeba.</title>
        <authorList>
            <person name="Jerlstrom-Hultqvist J."/>
            <person name="Cepicka I."/>
            <person name="Gallot-Lavallee L."/>
            <person name="Salas-Leiva D."/>
            <person name="Curtis B.A."/>
            <person name="Zahonova K."/>
            <person name="Pipaliya S."/>
            <person name="Dacks J."/>
            <person name="Roger A.J."/>
        </authorList>
    </citation>
    <scope>NUCLEOTIDE SEQUENCE</scope>
    <source>
        <strain evidence="3">BMAN</strain>
    </source>
</reference>
<dbReference type="PANTHER" id="PTHR14255">
    <property type="entry name" value="CEREBLON"/>
    <property type="match status" value="1"/>
</dbReference>
<feature type="region of interest" description="Disordered" evidence="1">
    <location>
        <begin position="179"/>
        <end position="245"/>
    </location>
</feature>
<dbReference type="OrthoDB" id="434519at2759"/>
<keyword evidence="2" id="KW-0812">Transmembrane</keyword>